<reference evidence="1" key="2">
    <citation type="journal article" date="2021" name="Genome Biol. Evol.">
        <title>Developing a high-quality reference genome for a parasitic bivalve with doubly uniparental inheritance (Bivalvia: Unionida).</title>
        <authorList>
            <person name="Smith C.H."/>
        </authorList>
    </citation>
    <scope>NUCLEOTIDE SEQUENCE</scope>
    <source>
        <strain evidence="1">CHS0354</strain>
        <tissue evidence="1">Mantle</tissue>
    </source>
</reference>
<comment type="caution">
    <text evidence="1">The sequence shown here is derived from an EMBL/GenBank/DDBJ whole genome shotgun (WGS) entry which is preliminary data.</text>
</comment>
<reference evidence="1" key="3">
    <citation type="submission" date="2023-05" db="EMBL/GenBank/DDBJ databases">
        <authorList>
            <person name="Smith C.H."/>
        </authorList>
    </citation>
    <scope>NUCLEOTIDE SEQUENCE</scope>
    <source>
        <strain evidence="1">CHS0354</strain>
        <tissue evidence="1">Mantle</tissue>
    </source>
</reference>
<proteinExistence type="predicted"/>
<organism evidence="1 2">
    <name type="scientific">Potamilus streckersoni</name>
    <dbReference type="NCBI Taxonomy" id="2493646"/>
    <lineage>
        <taxon>Eukaryota</taxon>
        <taxon>Metazoa</taxon>
        <taxon>Spiralia</taxon>
        <taxon>Lophotrochozoa</taxon>
        <taxon>Mollusca</taxon>
        <taxon>Bivalvia</taxon>
        <taxon>Autobranchia</taxon>
        <taxon>Heteroconchia</taxon>
        <taxon>Palaeoheterodonta</taxon>
        <taxon>Unionida</taxon>
        <taxon>Unionoidea</taxon>
        <taxon>Unionidae</taxon>
        <taxon>Ambleminae</taxon>
        <taxon>Lampsilini</taxon>
        <taxon>Potamilus</taxon>
    </lineage>
</organism>
<keyword evidence="2" id="KW-1185">Reference proteome</keyword>
<evidence type="ECO:0000313" key="1">
    <source>
        <dbReference type="EMBL" id="KAK3586343.1"/>
    </source>
</evidence>
<gene>
    <name evidence="1" type="ORF">CHS0354_038323</name>
</gene>
<dbReference type="AlphaFoldDB" id="A0AAE0S7B5"/>
<evidence type="ECO:0000313" key="2">
    <source>
        <dbReference type="Proteomes" id="UP001195483"/>
    </source>
</evidence>
<name>A0AAE0S7B5_9BIVA</name>
<sequence>MAATLANRISKWTEIHTMAATLWQIGYPSGQKFTQWLQHCCKWDIQVDRNSNNDSNSGKWDIQVDKNSHNVCNSLANGISKWTEIHTMSATLLQMGYPSGLKFTQWLQLWCKRDIQVDRNSHNGCNTGKWDIQVDRNSHNGCNTGANVISKCTEIHTIAATLAKRISKWTEIHTMAATLVQMWYQSGQKFTQWLQLCAKWDIQVDRNSHNGCNSGAYKISKWTEIHTMAVTLVQM</sequence>
<reference evidence="1" key="1">
    <citation type="journal article" date="2021" name="Genome Biol. Evol.">
        <title>A High-Quality Reference Genome for a Parasitic Bivalve with Doubly Uniparental Inheritance (Bivalvia: Unionida).</title>
        <authorList>
            <person name="Smith C.H."/>
        </authorList>
    </citation>
    <scope>NUCLEOTIDE SEQUENCE</scope>
    <source>
        <strain evidence="1">CHS0354</strain>
    </source>
</reference>
<dbReference type="EMBL" id="JAEAOA010002237">
    <property type="protein sequence ID" value="KAK3586343.1"/>
    <property type="molecule type" value="Genomic_DNA"/>
</dbReference>
<dbReference type="Proteomes" id="UP001195483">
    <property type="component" value="Unassembled WGS sequence"/>
</dbReference>
<accession>A0AAE0S7B5</accession>
<protein>
    <submittedName>
        <fullName evidence="1">Uncharacterized protein</fullName>
    </submittedName>
</protein>